<keyword evidence="2" id="KW-0443">Lipid metabolism</keyword>
<dbReference type="GO" id="GO:0004622">
    <property type="term" value="F:phosphatidylcholine lysophospholipase activity"/>
    <property type="evidence" value="ECO:0007669"/>
    <property type="project" value="TreeGrafter"/>
</dbReference>
<keyword evidence="2" id="KW-0442">Lipid degradation</keyword>
<evidence type="ECO:0000256" key="1">
    <source>
        <dbReference type="ARBA" id="ARBA00007920"/>
    </source>
</evidence>
<gene>
    <name evidence="6" type="ORF">WICMUC_003347</name>
</gene>
<name>A0A9P8PMW1_9ASCO</name>
<dbReference type="PANTHER" id="PTHR12482:SF24">
    <property type="entry name" value="LIPID DROPLET PHOSPHOLIPASE 1"/>
    <property type="match status" value="1"/>
</dbReference>
<dbReference type="Pfam" id="PF05057">
    <property type="entry name" value="DUF676"/>
    <property type="match status" value="1"/>
</dbReference>
<evidence type="ECO:0000256" key="3">
    <source>
        <dbReference type="SAM" id="MobiDB-lite"/>
    </source>
</evidence>
<protein>
    <recommendedName>
        <fullName evidence="5">DUF676 domain-containing protein</fullName>
    </recommendedName>
</protein>
<dbReference type="GO" id="GO:0016042">
    <property type="term" value="P:lipid catabolic process"/>
    <property type="evidence" value="ECO:0007669"/>
    <property type="project" value="UniProtKB-KW"/>
</dbReference>
<evidence type="ECO:0000313" key="6">
    <source>
        <dbReference type="EMBL" id="KAH3674382.1"/>
    </source>
</evidence>
<evidence type="ECO:0000256" key="2">
    <source>
        <dbReference type="ARBA" id="ARBA00022963"/>
    </source>
</evidence>
<keyword evidence="4" id="KW-0472">Membrane</keyword>
<comment type="caution">
    <text evidence="6">The sequence shown here is derived from an EMBL/GenBank/DDBJ whole genome shotgun (WGS) entry which is preliminary data.</text>
</comment>
<sequence length="543" mass="62347">MVETAHLFVLVHGLWGGAGHLKAVEDIITKSIVDSDEKILIIRPKTSGLVKTYDGVEIIGQRMLIEILNEINRLYESPSENNEELQQEPIMVKKISFLGYSLGGIVSRYIIGEFERLGLFKTIKPMYFTSIASPHVGVWFYKQKVMNILGSNVLGLIGKELLITDKRQFLVKLSEGDYLKGLKKFEKRFLFANVRHDRSVSYYTAYITDSNPFDEHWDKLKISYEHKDLNDNEDLLSTYEIKNIKHIKPSIINIAKTDFKSLDELKKDSKISIVKTLKFTGIILAFSMILPMWIPVVLTATAIGTGISYVIVKTFKRPDESELKKLVSHLTQEVIEENISHNAAPHGDDEDDEHRDEVEIIEEEFEDELKESNGNLGLRERVEEATETFLETAINISQYETKQDNKLDISDEDDDDESLSVKKNSSNPPSPQIFSEKPNIKIIKDKTKKLFENLSNFKNPSVNQFKIFNQTSKLPLDHNRKTILQNLNSLDWYKFAVCIDVINAHDNIICRKGLQRSNPKGISNILMWAQLINEDIKENKKRR</sequence>
<reference evidence="6" key="1">
    <citation type="journal article" date="2021" name="Open Biol.">
        <title>Shared evolutionary footprints suggest mitochondrial oxidative damage underlies multiple complex I losses in fungi.</title>
        <authorList>
            <person name="Schikora-Tamarit M.A."/>
            <person name="Marcet-Houben M."/>
            <person name="Nosek J."/>
            <person name="Gabaldon T."/>
        </authorList>
    </citation>
    <scope>NUCLEOTIDE SEQUENCE</scope>
    <source>
        <strain evidence="6">CBS6341</strain>
    </source>
</reference>
<keyword evidence="4" id="KW-0812">Transmembrane</keyword>
<dbReference type="InterPro" id="IPR044294">
    <property type="entry name" value="Lipase-like"/>
</dbReference>
<organism evidence="6 7">
    <name type="scientific">Wickerhamomyces mucosus</name>
    <dbReference type="NCBI Taxonomy" id="1378264"/>
    <lineage>
        <taxon>Eukaryota</taxon>
        <taxon>Fungi</taxon>
        <taxon>Dikarya</taxon>
        <taxon>Ascomycota</taxon>
        <taxon>Saccharomycotina</taxon>
        <taxon>Saccharomycetes</taxon>
        <taxon>Phaffomycetales</taxon>
        <taxon>Wickerhamomycetaceae</taxon>
        <taxon>Wickerhamomyces</taxon>
    </lineage>
</organism>
<proteinExistence type="inferred from homology"/>
<feature type="domain" description="DUF676" evidence="5">
    <location>
        <begin position="4"/>
        <end position="204"/>
    </location>
</feature>
<dbReference type="OrthoDB" id="273452at2759"/>
<dbReference type="Gene3D" id="3.40.50.1820">
    <property type="entry name" value="alpha/beta hydrolase"/>
    <property type="match status" value="1"/>
</dbReference>
<dbReference type="InterPro" id="IPR029058">
    <property type="entry name" value="AB_hydrolase_fold"/>
</dbReference>
<dbReference type="GO" id="GO:0005811">
    <property type="term" value="C:lipid droplet"/>
    <property type="evidence" value="ECO:0007669"/>
    <property type="project" value="TreeGrafter"/>
</dbReference>
<reference evidence="6" key="2">
    <citation type="submission" date="2021-01" db="EMBL/GenBank/DDBJ databases">
        <authorList>
            <person name="Schikora-Tamarit M.A."/>
        </authorList>
    </citation>
    <scope>NUCLEOTIDE SEQUENCE</scope>
    <source>
        <strain evidence="6">CBS6341</strain>
    </source>
</reference>
<dbReference type="GO" id="GO:0047372">
    <property type="term" value="F:monoacylglycerol lipase activity"/>
    <property type="evidence" value="ECO:0007669"/>
    <property type="project" value="TreeGrafter"/>
</dbReference>
<keyword evidence="7" id="KW-1185">Reference proteome</keyword>
<comment type="similarity">
    <text evidence="1">Belongs to the putative lipase ROG1 family.</text>
</comment>
<feature type="region of interest" description="Disordered" evidence="3">
    <location>
        <begin position="337"/>
        <end position="356"/>
    </location>
</feature>
<dbReference type="SUPFAM" id="SSF53474">
    <property type="entry name" value="alpha/beta-Hydrolases"/>
    <property type="match status" value="1"/>
</dbReference>
<dbReference type="InterPro" id="IPR007751">
    <property type="entry name" value="DUF676_lipase-like"/>
</dbReference>
<dbReference type="PANTHER" id="PTHR12482">
    <property type="entry name" value="LIPASE ROG1-RELATED-RELATED"/>
    <property type="match status" value="1"/>
</dbReference>
<dbReference type="AlphaFoldDB" id="A0A9P8PMW1"/>
<feature type="transmembrane region" description="Helical" evidence="4">
    <location>
        <begin position="279"/>
        <end position="312"/>
    </location>
</feature>
<accession>A0A9P8PMW1</accession>
<evidence type="ECO:0000256" key="4">
    <source>
        <dbReference type="SAM" id="Phobius"/>
    </source>
</evidence>
<evidence type="ECO:0000259" key="5">
    <source>
        <dbReference type="Pfam" id="PF05057"/>
    </source>
</evidence>
<keyword evidence="4" id="KW-1133">Transmembrane helix</keyword>
<evidence type="ECO:0000313" key="7">
    <source>
        <dbReference type="Proteomes" id="UP000769528"/>
    </source>
</evidence>
<feature type="region of interest" description="Disordered" evidence="3">
    <location>
        <begin position="404"/>
        <end position="435"/>
    </location>
</feature>
<dbReference type="Proteomes" id="UP000769528">
    <property type="component" value="Unassembled WGS sequence"/>
</dbReference>
<dbReference type="EMBL" id="JAEUBF010000860">
    <property type="protein sequence ID" value="KAH3674382.1"/>
    <property type="molecule type" value="Genomic_DNA"/>
</dbReference>